<evidence type="ECO:0000256" key="1">
    <source>
        <dbReference type="ARBA" id="ARBA00022441"/>
    </source>
</evidence>
<dbReference type="PANTHER" id="PTHR46093:SF18">
    <property type="entry name" value="FIBRONECTIN TYPE-III DOMAIN-CONTAINING PROTEIN"/>
    <property type="match status" value="1"/>
</dbReference>
<feature type="region of interest" description="Disordered" evidence="3">
    <location>
        <begin position="796"/>
        <end position="837"/>
    </location>
</feature>
<dbReference type="PROSITE" id="PS50010">
    <property type="entry name" value="DH_2"/>
    <property type="match status" value="1"/>
</dbReference>
<name>A0ABR2HIY2_9EUKA</name>
<keyword evidence="1" id="KW-0880">Kelch repeat</keyword>
<dbReference type="Pfam" id="PF24681">
    <property type="entry name" value="Kelch_KLHDC2_KLHL20_DRC7"/>
    <property type="match status" value="1"/>
</dbReference>
<keyword evidence="6" id="KW-1185">Reference proteome</keyword>
<protein>
    <recommendedName>
        <fullName evidence="4">DH domain-containing protein</fullName>
    </recommendedName>
</protein>
<accession>A0ABR2HIY2</accession>
<dbReference type="Gene3D" id="1.20.900.10">
    <property type="entry name" value="Dbl homology (DH) domain"/>
    <property type="match status" value="1"/>
</dbReference>
<dbReference type="InterPro" id="IPR015915">
    <property type="entry name" value="Kelch-typ_b-propeller"/>
</dbReference>
<feature type="region of interest" description="Disordered" evidence="3">
    <location>
        <begin position="979"/>
        <end position="1054"/>
    </location>
</feature>
<dbReference type="Pfam" id="PF00621">
    <property type="entry name" value="RhoGEF"/>
    <property type="match status" value="1"/>
</dbReference>
<dbReference type="Proteomes" id="UP001470230">
    <property type="component" value="Unassembled WGS sequence"/>
</dbReference>
<evidence type="ECO:0000256" key="3">
    <source>
        <dbReference type="SAM" id="MobiDB-lite"/>
    </source>
</evidence>
<dbReference type="SMART" id="SM00325">
    <property type="entry name" value="RhoGEF"/>
    <property type="match status" value="1"/>
</dbReference>
<sequence length="1069" mass="123060">MTEPHVIFFHEDGLISIKEADSIENKTVSQILDTFHFEDPTIFILGYSTGTTVEILSPDIIPLRIYPGLKTRKPPESNLFPDIALCILNKSETKKEYFVIYPSLSTDEKITFPPLFYGFDSDSYNLSITDMIKKIVRYFNLLIADPKLYLNDEEIPTEDSSFTCLNFIQKVNNSKNSKIHLKFNYMKSIDKGILQYSRRQQLIKDMVTEEMIFARDLALLLNLIGENVQKKRIFTESQFECIFGPIPDMLNASARFTTAITDKVTYSAVISDAILRQIPDLQENFKEFFANYFELIPDTIERHKNDVELQGIIQNTFEKEDSTFQSVTILPIQHFPRYQLFVKELLECTPKSHPDFHPFQTILVELFRVVNELNDYHMFRDVLKLEKKLVPLNENENDPIKIDGRYLLKKFVVNQTKLSKNYLYVLNDLILLTSPSGNGSKELERLRCRYDELIFFVNPKNFSISIFHENQLKSIKFSSYETLEEMMKILNECRKEAFNNNIEKKWSLMATEYLPTKNQIMPLMIDSSSCKIGNLINAASYSVYITFDIRNNELNVIKNIKNIHSHAKLVKVDNVHIPFIYGGEKYPSVLEFFDNRFTENKPQPNKSTSSSDVALNNLVPMPAPKEGRVHHTCCSYKQYIVIYGGYKEMNLKNQKKKYFPEIFFYNVQTDEWFTNKSDHVNEPDPRYKHSAVVYKNLMIIHGGVSAITEAILNDTWCFNFNDGKWSLINNDSKIFVSRFEHAAVMVKQFMFVIGGMTYNTKTNKIQDQEKFIVGEEEDQDPNSSINPDEIILEEEESDESYNEENNNSSNEPQTSSNNNKENENLESTNDNNNNVNVNVNENINLEDFVFVDSSDVLNSSMLLEDENLVAAPSCFCINIETGKLYKLNIIGNFLPGRSLSSAVYDDDNNRIILFGGSYRSVKLDCGSPVTYLTIPQVFISSEPKEGDIDVSQIASPKPKVSRMSSQSVFTVYLLPNGKDVKNDEGENNRNKGEVLNLNVEVPPATPNPKRVRFPLQDYQSNSAQTPGRRPPQRSQGNVASDQQSDDQIQAKPRLFARIFQKKRRHSDKQ</sequence>
<evidence type="ECO:0000259" key="4">
    <source>
        <dbReference type="PROSITE" id="PS50010"/>
    </source>
</evidence>
<gene>
    <name evidence="5" type="ORF">M9Y10_019627</name>
</gene>
<evidence type="ECO:0000313" key="6">
    <source>
        <dbReference type="Proteomes" id="UP001470230"/>
    </source>
</evidence>
<dbReference type="PANTHER" id="PTHR46093">
    <property type="entry name" value="ACYL-COA-BINDING DOMAIN-CONTAINING PROTEIN 5"/>
    <property type="match status" value="1"/>
</dbReference>
<dbReference type="InterPro" id="IPR000219">
    <property type="entry name" value="DH_dom"/>
</dbReference>
<feature type="compositionally biased region" description="Low complexity" evidence="3">
    <location>
        <begin position="803"/>
        <end position="837"/>
    </location>
</feature>
<dbReference type="SUPFAM" id="SSF48065">
    <property type="entry name" value="DBL homology domain (DH-domain)"/>
    <property type="match status" value="1"/>
</dbReference>
<evidence type="ECO:0000313" key="5">
    <source>
        <dbReference type="EMBL" id="KAK8847052.1"/>
    </source>
</evidence>
<keyword evidence="2" id="KW-0677">Repeat</keyword>
<dbReference type="InterPro" id="IPR035899">
    <property type="entry name" value="DBL_dom_sf"/>
</dbReference>
<dbReference type="Gene3D" id="2.120.10.80">
    <property type="entry name" value="Kelch-type beta propeller"/>
    <property type="match status" value="1"/>
</dbReference>
<proteinExistence type="predicted"/>
<comment type="caution">
    <text evidence="5">The sequence shown here is derived from an EMBL/GenBank/DDBJ whole genome shotgun (WGS) entry which is preliminary data.</text>
</comment>
<organism evidence="5 6">
    <name type="scientific">Tritrichomonas musculus</name>
    <dbReference type="NCBI Taxonomy" id="1915356"/>
    <lineage>
        <taxon>Eukaryota</taxon>
        <taxon>Metamonada</taxon>
        <taxon>Parabasalia</taxon>
        <taxon>Tritrichomonadida</taxon>
        <taxon>Tritrichomonadidae</taxon>
        <taxon>Tritrichomonas</taxon>
    </lineage>
</organism>
<reference evidence="5 6" key="1">
    <citation type="submission" date="2024-04" db="EMBL/GenBank/DDBJ databases">
        <title>Tritrichomonas musculus Genome.</title>
        <authorList>
            <person name="Alves-Ferreira E."/>
            <person name="Grigg M."/>
            <person name="Lorenzi H."/>
            <person name="Galac M."/>
        </authorList>
    </citation>
    <scope>NUCLEOTIDE SEQUENCE [LARGE SCALE GENOMIC DNA]</scope>
    <source>
        <strain evidence="5 6">EAF2021</strain>
    </source>
</reference>
<feature type="domain" description="DH" evidence="4">
    <location>
        <begin position="198"/>
        <end position="376"/>
    </location>
</feature>
<dbReference type="EMBL" id="JAPFFF010000028">
    <property type="protein sequence ID" value="KAK8847052.1"/>
    <property type="molecule type" value="Genomic_DNA"/>
</dbReference>
<dbReference type="SUPFAM" id="SSF117281">
    <property type="entry name" value="Kelch motif"/>
    <property type="match status" value="1"/>
</dbReference>
<feature type="compositionally biased region" description="Basic and acidic residues" evidence="3">
    <location>
        <begin position="979"/>
        <end position="992"/>
    </location>
</feature>
<evidence type="ECO:0000256" key="2">
    <source>
        <dbReference type="ARBA" id="ARBA00022737"/>
    </source>
</evidence>